<evidence type="ECO:0000256" key="3">
    <source>
        <dbReference type="ARBA" id="ARBA00023274"/>
    </source>
</evidence>
<organism evidence="7 8">
    <name type="scientific">Candidatus Liberibacter africanus PTSAPSY</name>
    <dbReference type="NCBI Taxonomy" id="1277257"/>
    <lineage>
        <taxon>Bacteria</taxon>
        <taxon>Pseudomonadati</taxon>
        <taxon>Pseudomonadota</taxon>
        <taxon>Alphaproteobacteria</taxon>
        <taxon>Hyphomicrobiales</taxon>
        <taxon>Rhizobiaceae</taxon>
        <taxon>Liberibacter</taxon>
    </lineage>
</organism>
<evidence type="ECO:0000259" key="5">
    <source>
        <dbReference type="Pfam" id="PF00542"/>
    </source>
</evidence>
<dbReference type="InterPro" id="IPR014719">
    <property type="entry name" value="Ribosomal_bL12_C/ClpS-like"/>
</dbReference>
<proteinExistence type="inferred from homology"/>
<dbReference type="CDD" id="cd00387">
    <property type="entry name" value="Ribosomal_L7_L12"/>
    <property type="match status" value="1"/>
</dbReference>
<protein>
    <recommendedName>
        <fullName evidence="4">Large ribosomal subunit protein bL12</fullName>
    </recommendedName>
</protein>
<dbReference type="RefSeq" id="WP_047264429.1">
    <property type="nucleotide sequence ID" value="NZ_CP004021.1"/>
</dbReference>
<evidence type="ECO:0000256" key="1">
    <source>
        <dbReference type="ARBA" id="ARBA00007197"/>
    </source>
</evidence>
<feature type="domain" description="Large ribosomal subunit protein bL12 oligomerization" evidence="6">
    <location>
        <begin position="4"/>
        <end position="49"/>
    </location>
</feature>
<dbReference type="InterPro" id="IPR013823">
    <property type="entry name" value="Ribosomal_bL12_C"/>
</dbReference>
<dbReference type="SUPFAM" id="SSF54736">
    <property type="entry name" value="ClpS-like"/>
    <property type="match status" value="1"/>
</dbReference>
<dbReference type="GO" id="GO:0003735">
    <property type="term" value="F:structural constituent of ribosome"/>
    <property type="evidence" value="ECO:0007669"/>
    <property type="project" value="InterPro"/>
</dbReference>
<dbReference type="Gene3D" id="1.20.5.710">
    <property type="entry name" value="Single helix bin"/>
    <property type="match status" value="1"/>
</dbReference>
<comment type="similarity">
    <text evidence="1 4">Belongs to the bacterial ribosomal protein bL12 family.</text>
</comment>
<keyword evidence="8" id="KW-1185">Reference proteome</keyword>
<comment type="subunit">
    <text evidence="4">Homodimer. Part of the ribosomal stalk of the 50S ribosomal subunit. Forms a multimeric L10(L12)X complex, where L10 forms an elongated spine to which 2 to 4 L12 dimers bind in a sequential fashion. Binds GTP-bound translation factors.</text>
</comment>
<dbReference type="KEGG" id="lau:G293_04145"/>
<dbReference type="Proteomes" id="UP000035503">
    <property type="component" value="Chromosome"/>
</dbReference>
<dbReference type="NCBIfam" id="TIGR00855">
    <property type="entry name" value="L12"/>
    <property type="match status" value="1"/>
</dbReference>
<dbReference type="GO" id="GO:0005840">
    <property type="term" value="C:ribosome"/>
    <property type="evidence" value="ECO:0007669"/>
    <property type="project" value="UniProtKB-KW"/>
</dbReference>
<evidence type="ECO:0000313" key="7">
    <source>
        <dbReference type="EMBL" id="AKK20453.1"/>
    </source>
</evidence>
<accession>A0A0G3I7F9</accession>
<dbReference type="GO" id="GO:0006412">
    <property type="term" value="P:translation"/>
    <property type="evidence" value="ECO:0007669"/>
    <property type="project" value="UniProtKB-UniRule"/>
</dbReference>
<dbReference type="STRING" id="1277257.G293_04145"/>
<evidence type="ECO:0000256" key="4">
    <source>
        <dbReference type="HAMAP-Rule" id="MF_00368"/>
    </source>
</evidence>
<evidence type="ECO:0000259" key="6">
    <source>
        <dbReference type="Pfam" id="PF16320"/>
    </source>
</evidence>
<dbReference type="InterPro" id="IPR000206">
    <property type="entry name" value="Ribosomal_bL12"/>
</dbReference>
<evidence type="ECO:0000256" key="2">
    <source>
        <dbReference type="ARBA" id="ARBA00022980"/>
    </source>
</evidence>
<dbReference type="HAMAP" id="MF_00368">
    <property type="entry name" value="Ribosomal_bL12"/>
    <property type="match status" value="1"/>
</dbReference>
<evidence type="ECO:0000313" key="8">
    <source>
        <dbReference type="Proteomes" id="UP000035503"/>
    </source>
</evidence>
<dbReference type="PANTHER" id="PTHR45987:SF4">
    <property type="entry name" value="LARGE RIBOSOMAL SUBUNIT PROTEIN BL12M"/>
    <property type="match status" value="1"/>
</dbReference>
<dbReference type="Gene3D" id="3.30.1390.10">
    <property type="match status" value="1"/>
</dbReference>
<dbReference type="SMR" id="A0A0G3I7F9"/>
<dbReference type="SUPFAM" id="SSF48300">
    <property type="entry name" value="Ribosomal protein L7/12, oligomerisation (N-terminal) domain"/>
    <property type="match status" value="1"/>
</dbReference>
<sequence length="125" mass="13289">MSNIESIVEKLSSLTLLQAAELSKRLEEEWGVSAAAPVAVVASAAGESAAAVAEKTEFEVFLEGFDAKKKISVIKEVRAITELGLKEAKDFVESAPKSLKTGVSKDEAEELKKKLEAAGATIILR</sequence>
<dbReference type="Pfam" id="PF00542">
    <property type="entry name" value="Ribosomal_L12"/>
    <property type="match status" value="1"/>
</dbReference>
<dbReference type="PANTHER" id="PTHR45987">
    <property type="entry name" value="39S RIBOSOMAL PROTEIN L12"/>
    <property type="match status" value="1"/>
</dbReference>
<dbReference type="GO" id="GO:0005737">
    <property type="term" value="C:cytoplasm"/>
    <property type="evidence" value="ECO:0007669"/>
    <property type="project" value="UniProtKB-ARBA"/>
</dbReference>
<reference evidence="7 8" key="1">
    <citation type="journal article" date="2015" name="Genome Announc.">
        <title>Complete Genome Sequence of 'Candidatus Liberibacter africanus,' a Bacterium Associated with Citrus Huanglongbing.</title>
        <authorList>
            <person name="Lin H."/>
            <person name="Pietersen G."/>
            <person name="Han C."/>
            <person name="Read D.A."/>
            <person name="Lou B."/>
            <person name="Gupta G."/>
            <person name="Civerolo E.L."/>
        </authorList>
    </citation>
    <scope>NUCLEOTIDE SEQUENCE [LARGE SCALE GENOMIC DNA]</scope>
    <source>
        <strain evidence="7 8">PTSAPSY</strain>
    </source>
</reference>
<dbReference type="FunFam" id="3.30.1390.10:FF:000001">
    <property type="entry name" value="50S ribosomal protein L7/L12"/>
    <property type="match status" value="1"/>
</dbReference>
<dbReference type="InterPro" id="IPR036235">
    <property type="entry name" value="Ribosomal_bL12_oligo_N_sf"/>
</dbReference>
<gene>
    <name evidence="4" type="primary">rplL</name>
    <name evidence="7" type="ORF">G293_04145</name>
</gene>
<dbReference type="GO" id="GO:0003729">
    <property type="term" value="F:mRNA binding"/>
    <property type="evidence" value="ECO:0007669"/>
    <property type="project" value="TreeGrafter"/>
</dbReference>
<dbReference type="PATRIC" id="fig|1277257.4.peg.891"/>
<dbReference type="AlphaFoldDB" id="A0A0G3I7F9"/>
<comment type="function">
    <text evidence="4">Forms part of the ribosomal stalk which helps the ribosome interact with GTP-bound translation factors. Is thus essential for accurate translation.</text>
</comment>
<dbReference type="InterPro" id="IPR008932">
    <property type="entry name" value="Ribosomal_bL12_oligo"/>
</dbReference>
<dbReference type="Pfam" id="PF16320">
    <property type="entry name" value="Ribosomal_L12_N"/>
    <property type="match status" value="1"/>
</dbReference>
<feature type="domain" description="Large ribosomal subunit protein bL12 C-terminal" evidence="5">
    <location>
        <begin position="58"/>
        <end position="124"/>
    </location>
</feature>
<dbReference type="EMBL" id="CP004021">
    <property type="protein sequence ID" value="AKK20453.1"/>
    <property type="molecule type" value="Genomic_DNA"/>
</dbReference>
<keyword evidence="3 4" id="KW-0687">Ribonucleoprotein</keyword>
<dbReference type="OrthoDB" id="9811748at2"/>
<dbReference type="GO" id="GO:1990904">
    <property type="term" value="C:ribonucleoprotein complex"/>
    <property type="evidence" value="ECO:0007669"/>
    <property type="project" value="UniProtKB-KW"/>
</dbReference>
<keyword evidence="2 4" id="KW-0689">Ribosomal protein</keyword>
<name>A0A0G3I7F9_LIBAF</name>